<gene>
    <name evidence="1" type="ORF">RB614_11095</name>
</gene>
<evidence type="ECO:0000313" key="1">
    <source>
        <dbReference type="EMBL" id="MDQ7905067.1"/>
    </source>
</evidence>
<dbReference type="RefSeq" id="WP_308712363.1">
    <property type="nucleotide sequence ID" value="NZ_JAVHUY010000008.1"/>
</dbReference>
<keyword evidence="2" id="KW-1185">Reference proteome</keyword>
<accession>A0ABU0ZDE0</accession>
<evidence type="ECO:0000313" key="2">
    <source>
        <dbReference type="Proteomes" id="UP001230908"/>
    </source>
</evidence>
<comment type="caution">
    <text evidence="1">The sequence shown here is derived from an EMBL/GenBank/DDBJ whole genome shotgun (WGS) entry which is preliminary data.</text>
</comment>
<name>A0ABU0ZDE0_9ACTN</name>
<sequence>MPLQIWVIRWPSANDQPTVQPLSAAVPARTVTSPWKPPGHWLTIRYVVLQAPGGALVGGVVGRVVGGVVGGDVDGRPNE</sequence>
<protein>
    <submittedName>
        <fullName evidence="1">Uncharacterized protein</fullName>
    </submittedName>
</protein>
<reference evidence="1 2" key="1">
    <citation type="submission" date="2023-08" db="EMBL/GenBank/DDBJ databases">
        <title>Phytohabitans sansha sp. nov., isolated from marine sediment.</title>
        <authorList>
            <person name="Zhao Y."/>
            <person name="Yi K."/>
        </authorList>
    </citation>
    <scope>NUCLEOTIDE SEQUENCE [LARGE SCALE GENOMIC DNA]</scope>
    <source>
        <strain evidence="1 2">ZYX-F-186</strain>
    </source>
</reference>
<dbReference type="EMBL" id="JAVHUY010000008">
    <property type="protein sequence ID" value="MDQ7905067.1"/>
    <property type="molecule type" value="Genomic_DNA"/>
</dbReference>
<organism evidence="1 2">
    <name type="scientific">Phytohabitans maris</name>
    <dbReference type="NCBI Taxonomy" id="3071409"/>
    <lineage>
        <taxon>Bacteria</taxon>
        <taxon>Bacillati</taxon>
        <taxon>Actinomycetota</taxon>
        <taxon>Actinomycetes</taxon>
        <taxon>Micromonosporales</taxon>
        <taxon>Micromonosporaceae</taxon>
    </lineage>
</organism>
<proteinExistence type="predicted"/>
<dbReference type="Proteomes" id="UP001230908">
    <property type="component" value="Unassembled WGS sequence"/>
</dbReference>